<dbReference type="OrthoDB" id="10267127at2759"/>
<dbReference type="EMBL" id="BQFW01000002">
    <property type="protein sequence ID" value="GJJ69244.1"/>
    <property type="molecule type" value="Genomic_DNA"/>
</dbReference>
<feature type="chain" id="PRO_5040244445" evidence="1">
    <location>
        <begin position="20"/>
        <end position="541"/>
    </location>
</feature>
<evidence type="ECO:0000256" key="1">
    <source>
        <dbReference type="SAM" id="SignalP"/>
    </source>
</evidence>
<proteinExistence type="predicted"/>
<dbReference type="Proteomes" id="UP000827284">
    <property type="component" value="Unassembled WGS sequence"/>
</dbReference>
<feature type="signal peptide" evidence="1">
    <location>
        <begin position="1"/>
        <end position="19"/>
    </location>
</feature>
<dbReference type="AlphaFoldDB" id="A0A9P3H389"/>
<keyword evidence="2" id="KW-0946">Virion</keyword>
<dbReference type="PANTHER" id="PTHR40050:SF1">
    <property type="entry name" value="INNER SPORE COAT PROTEIN H"/>
    <property type="match status" value="1"/>
</dbReference>
<name>A0A9P3H389_9FUNG</name>
<accession>A0A9P3H389</accession>
<protein>
    <submittedName>
        <fullName evidence="2">Spore coat protein H</fullName>
    </submittedName>
</protein>
<evidence type="ECO:0000313" key="3">
    <source>
        <dbReference type="Proteomes" id="UP000827284"/>
    </source>
</evidence>
<gene>
    <name evidence="2" type="ORF">EMPS_01590</name>
</gene>
<sequence length="541" mass="61059">MRIFVLSTALALAATGALADVTYNVVGFPEDKGSFGVVINKKMTPMTTTNATYPLWTVTVPGASGGSGWRYVKLSPEGKEIQRESFLRSFVNKKSTVTDNQVFLRINTKTSLPALPQVYTNVEPLPSKAFDETQMATIHITANEADFADMVAHPLDEERKALKCGFRFINADTIYSAAEVKVKVSGHGSRKYQKLSLRVKFDQDKGETFFDRPIIKLRSETSDPTLIREKTYGDILNAIGVKASQAAWVRVYVNNKPFGFHLMMEDIEEPFLRTTIHKGQQVPKDLGSLYQMGSHVVGEEATMLYLGPNTTNYNPETYENKIRGDNTKAEPMAQLIAFMKDLQEYDPTLPNAVKFWNTRLDVDGFLKAMVMEYLAGAWDSYWWKGNNFFMYYNPVNARWQFIATDFDSTFSDGGRADVLTTYKKFAASRMRRSGKDHPLVSKLIYKNKEINALFEKTLLTVTQKVFNPNVLNPRLDAYAKMIEDEVKWDLAINRSKNPGKKSFSFDDFQKSMNGPVTGVTIGIKPWIAGRAKDVPPQITKK</sequence>
<dbReference type="Pfam" id="PF08757">
    <property type="entry name" value="CotH"/>
    <property type="match status" value="1"/>
</dbReference>
<keyword evidence="1" id="KW-0732">Signal</keyword>
<dbReference type="InterPro" id="IPR014867">
    <property type="entry name" value="Spore_coat_CotH_CotH2/3/7"/>
</dbReference>
<reference evidence="2" key="1">
    <citation type="submission" date="2021-11" db="EMBL/GenBank/DDBJ databases">
        <authorList>
            <person name="Herlambang A."/>
            <person name="Guo Y."/>
            <person name="Takashima Y."/>
            <person name="Nishizawa T."/>
        </authorList>
    </citation>
    <scope>NUCLEOTIDE SEQUENCE</scope>
    <source>
        <strain evidence="2">E1425</strain>
    </source>
</reference>
<organism evidence="2 3">
    <name type="scientific">Entomortierella parvispora</name>
    <dbReference type="NCBI Taxonomy" id="205924"/>
    <lineage>
        <taxon>Eukaryota</taxon>
        <taxon>Fungi</taxon>
        <taxon>Fungi incertae sedis</taxon>
        <taxon>Mucoromycota</taxon>
        <taxon>Mortierellomycotina</taxon>
        <taxon>Mortierellomycetes</taxon>
        <taxon>Mortierellales</taxon>
        <taxon>Mortierellaceae</taxon>
        <taxon>Entomortierella</taxon>
    </lineage>
</organism>
<evidence type="ECO:0000313" key="2">
    <source>
        <dbReference type="EMBL" id="GJJ69244.1"/>
    </source>
</evidence>
<keyword evidence="3" id="KW-1185">Reference proteome</keyword>
<reference evidence="2" key="2">
    <citation type="journal article" date="2022" name="Microbiol. Resour. Announc.">
        <title>Whole-Genome Sequence of Entomortierella parvispora E1425, a Mucoromycotan Fungus Associated with Burkholderiaceae-Related Endosymbiotic Bacteria.</title>
        <authorList>
            <person name="Herlambang A."/>
            <person name="Guo Y."/>
            <person name="Takashima Y."/>
            <person name="Narisawa K."/>
            <person name="Ohta H."/>
            <person name="Nishizawa T."/>
        </authorList>
    </citation>
    <scope>NUCLEOTIDE SEQUENCE</scope>
    <source>
        <strain evidence="2">E1425</strain>
    </source>
</reference>
<keyword evidence="2" id="KW-0167">Capsid protein</keyword>
<comment type="caution">
    <text evidence="2">The sequence shown here is derived from an EMBL/GenBank/DDBJ whole genome shotgun (WGS) entry which is preliminary data.</text>
</comment>
<dbReference type="PANTHER" id="PTHR40050">
    <property type="entry name" value="INNER SPORE COAT PROTEIN H"/>
    <property type="match status" value="1"/>
</dbReference>